<dbReference type="InterPro" id="IPR002645">
    <property type="entry name" value="STAS_dom"/>
</dbReference>
<dbReference type="PANTHER" id="PTHR43395">
    <property type="entry name" value="SENSOR HISTIDINE KINASE CHEA"/>
    <property type="match status" value="1"/>
</dbReference>
<dbReference type="GO" id="GO:0000160">
    <property type="term" value="P:phosphorelay signal transduction system"/>
    <property type="evidence" value="ECO:0007669"/>
    <property type="project" value="InterPro"/>
</dbReference>
<dbReference type="Proteomes" id="UP000503820">
    <property type="component" value="Unassembled WGS sequence"/>
</dbReference>
<dbReference type="Pfam" id="PF13466">
    <property type="entry name" value="STAS_2"/>
    <property type="match status" value="1"/>
</dbReference>
<dbReference type="PROSITE" id="PS50894">
    <property type="entry name" value="HPT"/>
    <property type="match status" value="1"/>
</dbReference>
<dbReference type="SUPFAM" id="SSF47226">
    <property type="entry name" value="Histidine-containing phosphotransfer domain, HPT domain"/>
    <property type="match status" value="1"/>
</dbReference>
<dbReference type="InterPro" id="IPR036641">
    <property type="entry name" value="HPT_dom_sf"/>
</dbReference>
<comment type="caution">
    <text evidence="4">The sequence shown here is derived from an EMBL/GenBank/DDBJ whole genome shotgun (WGS) entry which is preliminary data.</text>
</comment>
<dbReference type="PROSITE" id="PS50801">
    <property type="entry name" value="STAS"/>
    <property type="match status" value="1"/>
</dbReference>
<dbReference type="InterPro" id="IPR058548">
    <property type="entry name" value="MlaB-like_STAS"/>
</dbReference>
<proteinExistence type="predicted"/>
<dbReference type="Gene3D" id="3.30.750.24">
    <property type="entry name" value="STAS domain"/>
    <property type="match status" value="1"/>
</dbReference>
<dbReference type="InterPro" id="IPR036513">
    <property type="entry name" value="STAS_dom_sf"/>
</dbReference>
<keyword evidence="1" id="KW-0597">Phosphoprotein</keyword>
<dbReference type="EMBL" id="BLVP01000001">
    <property type="protein sequence ID" value="GFM35364.1"/>
    <property type="molecule type" value="Genomic_DNA"/>
</dbReference>
<dbReference type="SUPFAM" id="SSF52091">
    <property type="entry name" value="SpoIIaa-like"/>
    <property type="match status" value="1"/>
</dbReference>
<evidence type="ECO:0008006" key="6">
    <source>
        <dbReference type="Google" id="ProtNLM"/>
    </source>
</evidence>
<evidence type="ECO:0000259" key="2">
    <source>
        <dbReference type="PROSITE" id="PS50801"/>
    </source>
</evidence>
<dbReference type="GO" id="GO:0004672">
    <property type="term" value="F:protein kinase activity"/>
    <property type="evidence" value="ECO:0007669"/>
    <property type="project" value="UniProtKB-ARBA"/>
</dbReference>
<dbReference type="RefSeq" id="WP_174408093.1">
    <property type="nucleotide sequence ID" value="NZ_BLVP01000001.1"/>
</dbReference>
<evidence type="ECO:0000313" key="4">
    <source>
        <dbReference type="EMBL" id="GFM35364.1"/>
    </source>
</evidence>
<dbReference type="InterPro" id="IPR008207">
    <property type="entry name" value="Sig_transdc_His_kin_Hpt_dom"/>
</dbReference>
<accession>A0A7J0BQM0</accession>
<dbReference type="Pfam" id="PF01627">
    <property type="entry name" value="Hpt"/>
    <property type="match status" value="1"/>
</dbReference>
<dbReference type="SMART" id="SM00073">
    <property type="entry name" value="HPT"/>
    <property type="match status" value="1"/>
</dbReference>
<dbReference type="AlphaFoldDB" id="A0A7J0BQM0"/>
<feature type="modified residue" description="Phosphohistidine" evidence="1">
    <location>
        <position position="47"/>
    </location>
</feature>
<feature type="domain" description="STAS" evidence="2">
    <location>
        <begin position="574"/>
        <end position="663"/>
    </location>
</feature>
<feature type="domain" description="HPt" evidence="3">
    <location>
        <begin position="1"/>
        <end position="104"/>
    </location>
</feature>
<protein>
    <recommendedName>
        <fullName evidence="6">Chemotaxis protein CheA</fullName>
    </recommendedName>
</protein>
<dbReference type="PANTHER" id="PTHR43395:SF10">
    <property type="entry name" value="CHEMOTAXIS PROTEIN CHEA"/>
    <property type="match status" value="1"/>
</dbReference>
<evidence type="ECO:0000256" key="1">
    <source>
        <dbReference type="PROSITE-ProRule" id="PRU00110"/>
    </source>
</evidence>
<reference evidence="4 5" key="1">
    <citation type="submission" date="2020-05" db="EMBL/GenBank/DDBJ databases">
        <title>Draft genome sequence of Desulfovibrio psychrotolerans JS1T.</title>
        <authorList>
            <person name="Ueno A."/>
            <person name="Tamazawa S."/>
            <person name="Tamamura S."/>
            <person name="Murakami T."/>
            <person name="Kiyama T."/>
            <person name="Inomata H."/>
            <person name="Amano Y."/>
            <person name="Miyakawa K."/>
            <person name="Tamaki H."/>
            <person name="Naganuma T."/>
            <person name="Kaneko K."/>
        </authorList>
    </citation>
    <scope>NUCLEOTIDE SEQUENCE [LARGE SCALE GENOMIC DNA]</scope>
    <source>
        <strain evidence="4 5">JS1</strain>
    </source>
</reference>
<dbReference type="Gene3D" id="1.20.120.160">
    <property type="entry name" value="HPT domain"/>
    <property type="match status" value="1"/>
</dbReference>
<dbReference type="CDD" id="cd07043">
    <property type="entry name" value="STAS_anti-anti-sigma_factors"/>
    <property type="match status" value="1"/>
</dbReference>
<evidence type="ECO:0000259" key="3">
    <source>
        <dbReference type="PROSITE" id="PS50894"/>
    </source>
</evidence>
<dbReference type="InterPro" id="IPR051315">
    <property type="entry name" value="Bact_Chemotaxis_CheA"/>
</dbReference>
<organism evidence="4 5">
    <name type="scientific">Desulfovibrio psychrotolerans</name>
    <dbReference type="NCBI Taxonomy" id="415242"/>
    <lineage>
        <taxon>Bacteria</taxon>
        <taxon>Pseudomonadati</taxon>
        <taxon>Thermodesulfobacteriota</taxon>
        <taxon>Desulfovibrionia</taxon>
        <taxon>Desulfovibrionales</taxon>
        <taxon>Desulfovibrionaceae</taxon>
        <taxon>Desulfovibrio</taxon>
    </lineage>
</organism>
<sequence>MAQSLREVFWEQAEAALQGLEPYLLELEVTEGEADAELLGRVIRTVHGLRGGAELLGMERAVRLARMVECVFSMARDGALVLTQDIVRASLKAWRLFEEMVRLGMDGQEDMEDSLAYHQTYDTLAVLAKSGSELAEELETQYAVPLPDGTPALRVGRYELEKCLRDGSYLYLIEFHAGEDIVAKDNSPLSLLEYLQKSGHVLATHCAVNADVPVDSCLVGGGRLHVLFSTILEPDLVDAVFMMDRGRIHTVDVQAVLDGNGSWRNLTEGGYLSGDAEEGHDEPMEGVDELVQAYNLAMADLQEGGRIPFEPWDDYATAQTVPLLELGMPVQGGGSDEGGNGGTDELVGMEKEWLLPEPVFGGAGQDVGAMAGLEERVGKGVFADLAPVDDLMGDLVDNPLGDLAGDLAYDVTDKVTDDVADSFADSGDFAAAADGVGDASMMPEDAGSGAAEDYSAILLEAAYDELAGGIGDMPDEFSSEDAVSGTFEQDLQVLAEPDADLFMDSGRVPDLSYLDAGREDADSGGILLMLDDEAQNEWQVDAQTTGDRPDMTGTEKIQATLHGFAVSADGEGAVLLLDGDITVAHAGRLREALLDLMQEHASVQVDARAAEGADLTFVQVMLAARKTAETRGVALALKEPVGQAVAEVFRQCGLDVSMQRVGA</sequence>
<keyword evidence="5" id="KW-1185">Reference proteome</keyword>
<gene>
    <name evidence="4" type="ORF">DSM19430T_00480</name>
</gene>
<name>A0A7J0BQM0_9BACT</name>
<evidence type="ECO:0000313" key="5">
    <source>
        <dbReference type="Proteomes" id="UP000503820"/>
    </source>
</evidence>